<evidence type="ECO:0000256" key="2">
    <source>
        <dbReference type="ARBA" id="ARBA00022723"/>
    </source>
</evidence>
<keyword evidence="2" id="KW-0479">Metal-binding</keyword>
<reference evidence="11" key="1">
    <citation type="submission" date="2020-02" db="EMBL/GenBank/DDBJ databases">
        <authorList>
            <person name="Scholz U."/>
            <person name="Mascher M."/>
            <person name="Fiebig A."/>
        </authorList>
    </citation>
    <scope>NUCLEOTIDE SEQUENCE</scope>
</reference>
<keyword evidence="4" id="KW-0862">Zinc</keyword>
<sequence length="197" mass="21592">MAPPNRVEKMKALARLQSQRSLRIRPSEEEPEYLCQICTKSFSSAQALGGHKNAHRRDREETRKELAGAAPGASRVPPPPAGFPCMYLMAPQQAVYVPRRGFSHQAPGPGLVLPPGIWPSKHFLVGEGSVTVKTSRLSREASSSSSKKPGAGLRAEHSTCQVSHPSSQPMMMMPAYNHFQNGNVEEEEDELDLSLHL</sequence>
<feature type="domain" description="C2H2-type" evidence="10">
    <location>
        <begin position="33"/>
        <end position="60"/>
    </location>
</feature>
<dbReference type="GO" id="GO:0005634">
    <property type="term" value="C:nucleus"/>
    <property type="evidence" value="ECO:0007669"/>
    <property type="project" value="UniProtKB-SubCell"/>
</dbReference>
<dbReference type="SUPFAM" id="SSF57667">
    <property type="entry name" value="beta-beta-alpha zinc fingers"/>
    <property type="match status" value="1"/>
</dbReference>
<evidence type="ECO:0000256" key="6">
    <source>
        <dbReference type="ARBA" id="ARBA00023163"/>
    </source>
</evidence>
<feature type="compositionally biased region" description="Acidic residues" evidence="9">
    <location>
        <begin position="184"/>
        <end position="197"/>
    </location>
</feature>
<dbReference type="PROSITE" id="PS00028">
    <property type="entry name" value="ZINC_FINGER_C2H2_1"/>
    <property type="match status" value="1"/>
</dbReference>
<dbReference type="PANTHER" id="PTHR45801:SF107">
    <property type="entry name" value="TRANSCRIPTIONAL REGULATOR SUPERMAN-LIKE"/>
    <property type="match status" value="1"/>
</dbReference>
<gene>
    <name evidence="11" type="ORF">SI8410_14018684</name>
</gene>
<evidence type="ECO:0000256" key="4">
    <source>
        <dbReference type="ARBA" id="ARBA00022833"/>
    </source>
</evidence>
<evidence type="ECO:0000256" key="5">
    <source>
        <dbReference type="ARBA" id="ARBA00023015"/>
    </source>
</evidence>
<keyword evidence="12" id="KW-1185">Reference proteome</keyword>
<keyword evidence="6" id="KW-0804">Transcription</keyword>
<protein>
    <recommendedName>
        <fullName evidence="10">C2H2-type domain-containing protein</fullName>
    </recommendedName>
</protein>
<name>A0A7I8LEC2_SPIIN</name>
<evidence type="ECO:0000256" key="7">
    <source>
        <dbReference type="ARBA" id="ARBA00023242"/>
    </source>
</evidence>
<feature type="compositionally biased region" description="Low complexity" evidence="9">
    <location>
        <begin position="140"/>
        <end position="153"/>
    </location>
</feature>
<evidence type="ECO:0000313" key="11">
    <source>
        <dbReference type="EMBL" id="CAA7408006.1"/>
    </source>
</evidence>
<dbReference type="GO" id="GO:0008270">
    <property type="term" value="F:zinc ion binding"/>
    <property type="evidence" value="ECO:0007669"/>
    <property type="project" value="UniProtKB-KW"/>
</dbReference>
<evidence type="ECO:0000313" key="12">
    <source>
        <dbReference type="Proteomes" id="UP000663760"/>
    </source>
</evidence>
<evidence type="ECO:0000256" key="8">
    <source>
        <dbReference type="PROSITE-ProRule" id="PRU00042"/>
    </source>
</evidence>
<dbReference type="EMBL" id="LR746277">
    <property type="protein sequence ID" value="CAA7408006.1"/>
    <property type="molecule type" value="Genomic_DNA"/>
</dbReference>
<evidence type="ECO:0000259" key="10">
    <source>
        <dbReference type="PROSITE" id="PS50157"/>
    </source>
</evidence>
<evidence type="ECO:0000256" key="3">
    <source>
        <dbReference type="ARBA" id="ARBA00022771"/>
    </source>
</evidence>
<keyword evidence="7" id="KW-0539">Nucleus</keyword>
<accession>A0A7I8LEC2</accession>
<dbReference type="InterPro" id="IPR036236">
    <property type="entry name" value="Znf_C2H2_sf"/>
</dbReference>
<dbReference type="Pfam" id="PF13912">
    <property type="entry name" value="zf-C2H2_6"/>
    <property type="match status" value="1"/>
</dbReference>
<feature type="region of interest" description="Disordered" evidence="9">
    <location>
        <begin position="46"/>
        <end position="75"/>
    </location>
</feature>
<organism evidence="11 12">
    <name type="scientific">Spirodela intermedia</name>
    <name type="common">Intermediate duckweed</name>
    <dbReference type="NCBI Taxonomy" id="51605"/>
    <lineage>
        <taxon>Eukaryota</taxon>
        <taxon>Viridiplantae</taxon>
        <taxon>Streptophyta</taxon>
        <taxon>Embryophyta</taxon>
        <taxon>Tracheophyta</taxon>
        <taxon>Spermatophyta</taxon>
        <taxon>Magnoliopsida</taxon>
        <taxon>Liliopsida</taxon>
        <taxon>Araceae</taxon>
        <taxon>Lemnoideae</taxon>
        <taxon>Spirodela</taxon>
    </lineage>
</organism>
<dbReference type="AlphaFoldDB" id="A0A7I8LEC2"/>
<feature type="region of interest" description="Disordered" evidence="9">
    <location>
        <begin position="133"/>
        <end position="197"/>
    </location>
</feature>
<dbReference type="Gene3D" id="3.30.160.60">
    <property type="entry name" value="Classic Zinc Finger"/>
    <property type="match status" value="1"/>
</dbReference>
<dbReference type="InterPro" id="IPR052426">
    <property type="entry name" value="Plant_dev_regulator"/>
</dbReference>
<comment type="subcellular location">
    <subcellularLocation>
        <location evidence="1">Nucleus</location>
    </subcellularLocation>
</comment>
<dbReference type="PANTHER" id="PTHR45801">
    <property type="entry name" value="OS07G0101800 PROTEIN"/>
    <property type="match status" value="1"/>
</dbReference>
<evidence type="ECO:0000256" key="9">
    <source>
        <dbReference type="SAM" id="MobiDB-lite"/>
    </source>
</evidence>
<feature type="compositionally biased region" description="Low complexity" evidence="9">
    <location>
        <begin position="163"/>
        <end position="174"/>
    </location>
</feature>
<dbReference type="Proteomes" id="UP000663760">
    <property type="component" value="Chromosome 14"/>
</dbReference>
<keyword evidence="3 8" id="KW-0863">Zinc-finger</keyword>
<evidence type="ECO:0000256" key="1">
    <source>
        <dbReference type="ARBA" id="ARBA00004123"/>
    </source>
</evidence>
<dbReference type="OrthoDB" id="1106606at2759"/>
<feature type="compositionally biased region" description="Basic and acidic residues" evidence="9">
    <location>
        <begin position="57"/>
        <end position="66"/>
    </location>
</feature>
<dbReference type="InterPro" id="IPR013087">
    <property type="entry name" value="Znf_C2H2_type"/>
</dbReference>
<dbReference type="PROSITE" id="PS50157">
    <property type="entry name" value="ZINC_FINGER_C2H2_2"/>
    <property type="match status" value="1"/>
</dbReference>
<keyword evidence="5" id="KW-0805">Transcription regulation</keyword>
<proteinExistence type="predicted"/>